<protein>
    <submittedName>
        <fullName evidence="1">Uncharacterized protein</fullName>
    </submittedName>
</protein>
<dbReference type="InterPro" id="IPR036412">
    <property type="entry name" value="HAD-like_sf"/>
</dbReference>
<dbReference type="OMA" id="IYVQANT"/>
<reference evidence="1" key="1">
    <citation type="submission" date="2022-02" db="EMBL/GenBank/DDBJ databases">
        <authorList>
            <person name="Giguere J D."/>
        </authorList>
    </citation>
    <scope>NUCLEOTIDE SEQUENCE</scope>
    <source>
        <strain evidence="1">CCAP 1055/1</strain>
    </source>
</reference>
<evidence type="ECO:0000313" key="1">
    <source>
        <dbReference type="EMBL" id="CAG9294474.1"/>
    </source>
</evidence>
<dbReference type="Proteomes" id="UP000836788">
    <property type="component" value="Chromosome 9"/>
</dbReference>
<dbReference type="AlphaFoldDB" id="A0A8J9SJK3"/>
<accession>A0A8J9SJK3</accession>
<sequence>MATRTNAIESSINRLQELGVNFLAIDFDMTILDTHTGGRWVGSLEELLGHVRHEFKQLITASLQKNIRVAVVTFTAQISFVKGVLEAIVGPEEAARIPIRGNDRTWSYQGNGSRDGKQAYIASAVEELEQSGDAKITKSTTVLIDDDRRNIHHALSDGTRAIWFNPDKPHHLLRDLARLV</sequence>
<dbReference type="SUPFAM" id="SSF56784">
    <property type="entry name" value="HAD-like"/>
    <property type="match status" value="1"/>
</dbReference>
<dbReference type="EMBL" id="OU594950">
    <property type="protein sequence ID" value="CAG9294474.1"/>
    <property type="molecule type" value="Genomic_DNA"/>
</dbReference>
<gene>
    <name evidence="1" type="ORF">PTTT1_LOCUS54793</name>
</gene>
<proteinExistence type="predicted"/>
<name>A0A8J9SJK3_PHATR</name>
<organism evidence="1">
    <name type="scientific">Phaeodactylum tricornutum</name>
    <name type="common">Diatom</name>
    <dbReference type="NCBI Taxonomy" id="2850"/>
    <lineage>
        <taxon>Eukaryota</taxon>
        <taxon>Sar</taxon>
        <taxon>Stramenopiles</taxon>
        <taxon>Ochrophyta</taxon>
        <taxon>Bacillariophyta</taxon>
        <taxon>Bacillariophyceae</taxon>
        <taxon>Bacillariophycidae</taxon>
        <taxon>Naviculales</taxon>
        <taxon>Phaeodactylaceae</taxon>
        <taxon>Phaeodactylum</taxon>
    </lineage>
</organism>